<dbReference type="InterPro" id="IPR038726">
    <property type="entry name" value="PDDEXK_AddAB-type"/>
</dbReference>
<dbReference type="SUPFAM" id="SSF52980">
    <property type="entry name" value="Restriction endonuclease-like"/>
    <property type="match status" value="1"/>
</dbReference>
<keyword evidence="3" id="KW-0067">ATP-binding</keyword>
<feature type="non-terminal residue" evidence="3">
    <location>
        <position position="1"/>
    </location>
</feature>
<evidence type="ECO:0000313" key="4">
    <source>
        <dbReference type="Proteomes" id="UP001196870"/>
    </source>
</evidence>
<keyword evidence="4" id="KW-1185">Reference proteome</keyword>
<dbReference type="InterPro" id="IPR011335">
    <property type="entry name" value="Restrct_endonuc-II-like"/>
</dbReference>
<keyword evidence="3" id="KW-0547">Nucleotide-binding</keyword>
<dbReference type="GO" id="GO:0004386">
    <property type="term" value="F:helicase activity"/>
    <property type="evidence" value="ECO:0007669"/>
    <property type="project" value="UniProtKB-KW"/>
</dbReference>
<dbReference type="InterPro" id="IPR011604">
    <property type="entry name" value="PDDEXK-like_dom_sf"/>
</dbReference>
<organism evidence="3 4">
    <name type="scientific">Plastoroseomonas hellenica</name>
    <dbReference type="NCBI Taxonomy" id="2687306"/>
    <lineage>
        <taxon>Bacteria</taxon>
        <taxon>Pseudomonadati</taxon>
        <taxon>Pseudomonadota</taxon>
        <taxon>Alphaproteobacteria</taxon>
        <taxon>Acetobacterales</taxon>
        <taxon>Acetobacteraceae</taxon>
        <taxon>Plastoroseomonas</taxon>
    </lineage>
</organism>
<accession>A0ABS5F5E8</accession>
<dbReference type="Gene3D" id="3.90.320.10">
    <property type="match status" value="1"/>
</dbReference>
<proteinExistence type="predicted"/>
<keyword evidence="3" id="KW-0378">Hydrolase</keyword>
<dbReference type="EMBL" id="JAAGBB010000041">
    <property type="protein sequence ID" value="MBR0667771.1"/>
    <property type="molecule type" value="Genomic_DNA"/>
</dbReference>
<gene>
    <name evidence="3" type="ORF">GXW71_25670</name>
</gene>
<dbReference type="RefSeq" id="WP_211855549.1">
    <property type="nucleotide sequence ID" value="NZ_JAAGBB010000041.1"/>
</dbReference>
<comment type="caution">
    <text evidence="3">The sequence shown here is derived from an EMBL/GenBank/DDBJ whole genome shotgun (WGS) entry which is preliminary data.</text>
</comment>
<reference evidence="4" key="1">
    <citation type="journal article" date="2021" name="Syst. Appl. Microbiol.">
        <title>Roseomonas hellenica sp. nov., isolated from roots of wild-growing Alkanna tinctoria.</title>
        <authorList>
            <person name="Rat A."/>
            <person name="Naranjo H.D."/>
            <person name="Lebbe L."/>
            <person name="Cnockaert M."/>
            <person name="Krigas N."/>
            <person name="Grigoriadou K."/>
            <person name="Maloupa E."/>
            <person name="Willems A."/>
        </authorList>
    </citation>
    <scope>NUCLEOTIDE SEQUENCE [LARGE SCALE GENOMIC DNA]</scope>
    <source>
        <strain evidence="4">LMG 31523</strain>
    </source>
</reference>
<dbReference type="Pfam" id="PF12705">
    <property type="entry name" value="PDDEXK_1"/>
    <property type="match status" value="1"/>
</dbReference>
<sequence>GRPAPPEGAETALAPSALPGEEEPPVADPRAAADPTGRRFRRGRLVHALLQHLPDLAPEAWEDAARRYLARPGHGLDAAAQAETAAEVLALLRHPDCAEAFGPGSLAEAPLAGRIKGRLIAGQVDRIVVGPARILVLDFKTNRPPPARVEDVAPLYLRQMAAYRALLRQAWPGREVACALIWTHGAHVMALPSAMLDTHDP</sequence>
<feature type="domain" description="PD-(D/E)XK endonuclease-like" evidence="2">
    <location>
        <begin position="37"/>
        <end position="175"/>
    </location>
</feature>
<name>A0ABS5F5E8_9PROT</name>
<keyword evidence="3" id="KW-0347">Helicase</keyword>
<feature type="region of interest" description="Disordered" evidence="1">
    <location>
        <begin position="1"/>
        <end position="38"/>
    </location>
</feature>
<evidence type="ECO:0000259" key="2">
    <source>
        <dbReference type="Pfam" id="PF12705"/>
    </source>
</evidence>
<protein>
    <submittedName>
        <fullName evidence="3">Double-strand break repair helicase AddA</fullName>
    </submittedName>
</protein>
<evidence type="ECO:0000256" key="1">
    <source>
        <dbReference type="SAM" id="MobiDB-lite"/>
    </source>
</evidence>
<dbReference type="Proteomes" id="UP001196870">
    <property type="component" value="Unassembled WGS sequence"/>
</dbReference>
<evidence type="ECO:0000313" key="3">
    <source>
        <dbReference type="EMBL" id="MBR0667771.1"/>
    </source>
</evidence>